<dbReference type="GO" id="GO:0006424">
    <property type="term" value="P:glutamyl-tRNA aminoacylation"/>
    <property type="evidence" value="ECO:0007669"/>
    <property type="project" value="TreeGrafter"/>
</dbReference>
<keyword evidence="7" id="KW-0648">Protein biosynthesis</keyword>
<protein>
    <submittedName>
        <fullName evidence="9">Glutamyl-tRNA synthetase</fullName>
        <ecNumber evidence="9">6.1.1.17</ecNumber>
    </submittedName>
</protein>
<dbReference type="GO" id="GO:0005524">
    <property type="term" value="F:ATP binding"/>
    <property type="evidence" value="ECO:0007669"/>
    <property type="project" value="UniProtKB-KW"/>
</dbReference>
<evidence type="ECO:0000256" key="5">
    <source>
        <dbReference type="ARBA" id="ARBA00022840"/>
    </source>
</evidence>
<gene>
    <name evidence="9" type="ORF">HNQ77_004216</name>
</gene>
<dbReference type="PRINTS" id="PR00987">
    <property type="entry name" value="TRNASYNTHGLU"/>
</dbReference>
<dbReference type="InterPro" id="IPR020058">
    <property type="entry name" value="Glu/Gln-tRNA-synth_Ib_cat-dom"/>
</dbReference>
<dbReference type="PANTHER" id="PTHR43311:SF1">
    <property type="entry name" value="GLUTAMYL-Q TRNA(ASP) SYNTHETASE"/>
    <property type="match status" value="1"/>
</dbReference>
<name>A0A841K7J1_9BACT</name>
<dbReference type="SUPFAM" id="SSF52374">
    <property type="entry name" value="Nucleotidylyl transferase"/>
    <property type="match status" value="1"/>
</dbReference>
<evidence type="ECO:0000256" key="7">
    <source>
        <dbReference type="RuleBase" id="RU363037"/>
    </source>
</evidence>
<sequence length="299" mass="34302">MKASEDLLTFSGPTPYRGRLAPSPTGLPHLGHASTFLTAYRRAREADGVLILRNEDLDTQRSRPEFVNPMFEDLRWLGIAWQEGPDVGGDYGPYNQSQRRDHYLAAWRTLLDRGYLYPCRCSRKDLAAMASAPHENDEDDEPKYPGTCRPLFDADVKNSYDSPAGINWRFRVPDGRAVEFHDRHFGAQQFIAGRDFGDFLVWRRDGMPSYQLACVVDDAAMRITEVVRGADLLKSTARQILLHEVLGIEPPLWYHCPLLKDEQGQRLAKRHDALSIRAMREQGRKPQELVEMLEKRLRH</sequence>
<dbReference type="RefSeq" id="WP_050058297.1">
    <property type="nucleotide sequence ID" value="NZ_JACHEK010000009.1"/>
</dbReference>
<dbReference type="InterPro" id="IPR000924">
    <property type="entry name" value="Glu/Gln-tRNA-synth"/>
</dbReference>
<keyword evidence="2" id="KW-0479">Metal-binding</keyword>
<dbReference type="GO" id="GO:0005829">
    <property type="term" value="C:cytosol"/>
    <property type="evidence" value="ECO:0007669"/>
    <property type="project" value="TreeGrafter"/>
</dbReference>
<comment type="similarity">
    <text evidence="7">Belongs to the class-I aminoacyl-tRNA synthetase family.</text>
</comment>
<evidence type="ECO:0000256" key="2">
    <source>
        <dbReference type="ARBA" id="ARBA00022723"/>
    </source>
</evidence>
<evidence type="ECO:0000256" key="4">
    <source>
        <dbReference type="ARBA" id="ARBA00022833"/>
    </source>
</evidence>
<dbReference type="OrthoDB" id="9807503at2"/>
<evidence type="ECO:0000313" key="9">
    <source>
        <dbReference type="EMBL" id="MBB6146244.1"/>
    </source>
</evidence>
<dbReference type="Gene3D" id="3.40.50.620">
    <property type="entry name" value="HUPs"/>
    <property type="match status" value="1"/>
</dbReference>
<comment type="caution">
    <text evidence="9">The sequence shown here is derived from an EMBL/GenBank/DDBJ whole genome shotgun (WGS) entry which is preliminary data.</text>
</comment>
<dbReference type="InterPro" id="IPR014729">
    <property type="entry name" value="Rossmann-like_a/b/a_fold"/>
</dbReference>
<keyword evidence="5 7" id="KW-0067">ATP-binding</keyword>
<evidence type="ECO:0000256" key="6">
    <source>
        <dbReference type="ARBA" id="ARBA00023146"/>
    </source>
</evidence>
<dbReference type="GO" id="GO:0004818">
    <property type="term" value="F:glutamate-tRNA ligase activity"/>
    <property type="evidence" value="ECO:0007669"/>
    <property type="project" value="UniProtKB-EC"/>
</dbReference>
<evidence type="ECO:0000256" key="3">
    <source>
        <dbReference type="ARBA" id="ARBA00022741"/>
    </source>
</evidence>
<dbReference type="PANTHER" id="PTHR43311">
    <property type="entry name" value="GLUTAMATE--TRNA LIGASE"/>
    <property type="match status" value="1"/>
</dbReference>
<dbReference type="AlphaFoldDB" id="A0A841K7J1"/>
<dbReference type="NCBIfam" id="NF004315">
    <property type="entry name" value="PRK05710.1-4"/>
    <property type="match status" value="1"/>
</dbReference>
<reference evidence="9 10" key="1">
    <citation type="submission" date="2020-08" db="EMBL/GenBank/DDBJ databases">
        <title>Genomic Encyclopedia of Type Strains, Phase IV (KMG-IV): sequencing the most valuable type-strain genomes for metagenomic binning, comparative biology and taxonomic classification.</title>
        <authorList>
            <person name="Goeker M."/>
        </authorList>
    </citation>
    <scope>NUCLEOTIDE SEQUENCE [LARGE SCALE GENOMIC DNA]</scope>
    <source>
        <strain evidence="9 10">DSM 103733</strain>
    </source>
</reference>
<dbReference type="EC" id="6.1.1.17" evidence="9"/>
<dbReference type="PROSITE" id="PS00178">
    <property type="entry name" value="AA_TRNA_LIGASE_I"/>
    <property type="match status" value="1"/>
</dbReference>
<keyword evidence="10" id="KW-1185">Reference proteome</keyword>
<keyword evidence="3 7" id="KW-0547">Nucleotide-binding</keyword>
<dbReference type="InterPro" id="IPR001412">
    <property type="entry name" value="aa-tRNA-synth_I_CS"/>
</dbReference>
<dbReference type="Proteomes" id="UP000538666">
    <property type="component" value="Unassembled WGS sequence"/>
</dbReference>
<dbReference type="EMBL" id="JACHEK010000009">
    <property type="protein sequence ID" value="MBB6146244.1"/>
    <property type="molecule type" value="Genomic_DNA"/>
</dbReference>
<evidence type="ECO:0000259" key="8">
    <source>
        <dbReference type="Pfam" id="PF00749"/>
    </source>
</evidence>
<evidence type="ECO:0000313" key="10">
    <source>
        <dbReference type="Proteomes" id="UP000538666"/>
    </source>
</evidence>
<feature type="domain" description="Glutamyl/glutaminyl-tRNA synthetase class Ib catalytic" evidence="8">
    <location>
        <begin position="17"/>
        <end position="296"/>
    </location>
</feature>
<dbReference type="Pfam" id="PF00749">
    <property type="entry name" value="tRNA-synt_1c"/>
    <property type="match status" value="1"/>
</dbReference>
<evidence type="ECO:0000256" key="1">
    <source>
        <dbReference type="ARBA" id="ARBA00022598"/>
    </source>
</evidence>
<accession>A0A841K7J1</accession>
<proteinExistence type="inferred from homology"/>
<dbReference type="InterPro" id="IPR049940">
    <property type="entry name" value="GluQ/Sye"/>
</dbReference>
<organism evidence="9 10">
    <name type="scientific">Silvibacterium bohemicum</name>
    <dbReference type="NCBI Taxonomy" id="1577686"/>
    <lineage>
        <taxon>Bacteria</taxon>
        <taxon>Pseudomonadati</taxon>
        <taxon>Acidobacteriota</taxon>
        <taxon>Terriglobia</taxon>
        <taxon>Terriglobales</taxon>
        <taxon>Acidobacteriaceae</taxon>
        <taxon>Silvibacterium</taxon>
    </lineage>
</organism>
<keyword evidence="6 7" id="KW-0030">Aminoacyl-tRNA synthetase</keyword>
<keyword evidence="1 7" id="KW-0436">Ligase</keyword>
<keyword evidence="4" id="KW-0862">Zinc</keyword>